<keyword evidence="2" id="KW-0238">DNA-binding</keyword>
<feature type="domain" description="HTH tetR-type" evidence="4">
    <location>
        <begin position="17"/>
        <end position="77"/>
    </location>
</feature>
<dbReference type="AlphaFoldDB" id="A0A645ENY5"/>
<dbReference type="Pfam" id="PF00440">
    <property type="entry name" value="TetR_N"/>
    <property type="match status" value="1"/>
</dbReference>
<dbReference type="InterPro" id="IPR036271">
    <property type="entry name" value="Tet_transcr_reg_TetR-rel_C_sf"/>
</dbReference>
<name>A0A645ENY5_9ZZZZ</name>
<dbReference type="SUPFAM" id="SSF46689">
    <property type="entry name" value="Homeodomain-like"/>
    <property type="match status" value="1"/>
</dbReference>
<dbReference type="PRINTS" id="PR00455">
    <property type="entry name" value="HTHTETR"/>
</dbReference>
<evidence type="ECO:0000256" key="1">
    <source>
        <dbReference type="ARBA" id="ARBA00023015"/>
    </source>
</evidence>
<dbReference type="InterPro" id="IPR050109">
    <property type="entry name" value="HTH-type_TetR-like_transc_reg"/>
</dbReference>
<evidence type="ECO:0000259" key="4">
    <source>
        <dbReference type="PROSITE" id="PS50977"/>
    </source>
</evidence>
<accession>A0A645ENY5</accession>
<dbReference type="GO" id="GO:0003700">
    <property type="term" value="F:DNA-binding transcription factor activity"/>
    <property type="evidence" value="ECO:0007669"/>
    <property type="project" value="TreeGrafter"/>
</dbReference>
<reference evidence="5" key="1">
    <citation type="submission" date="2019-08" db="EMBL/GenBank/DDBJ databases">
        <authorList>
            <person name="Kucharzyk K."/>
            <person name="Murdoch R.W."/>
            <person name="Higgins S."/>
            <person name="Loffler F."/>
        </authorList>
    </citation>
    <scope>NUCLEOTIDE SEQUENCE</scope>
</reference>
<sequence length="211" mass="22753">MPARAKAATPRNAYHHGHLREALIEAAVGIIEEQGVEQLSVREAAKRAGVSPGAPFRHFANRTALLTAVAEQAAERLRQAVQQALANASGQPPLARFAAIGHAYLAWAAAHPTHFRVISDRQLIDYDNSASMQAGNEAIREQMASLLQQALGLDADAERIAQTLLAARALVYGLARMAADGHFPEWNTQSGSDRQAITDTLDHFIAQIARP</sequence>
<evidence type="ECO:0000256" key="2">
    <source>
        <dbReference type="ARBA" id="ARBA00023125"/>
    </source>
</evidence>
<dbReference type="Gene3D" id="1.10.357.10">
    <property type="entry name" value="Tetracycline Repressor, domain 2"/>
    <property type="match status" value="1"/>
</dbReference>
<dbReference type="Pfam" id="PF13305">
    <property type="entry name" value="TetR_C_33"/>
    <property type="match status" value="1"/>
</dbReference>
<gene>
    <name evidence="5" type="primary">betI_24</name>
    <name evidence="5" type="ORF">SDC9_150967</name>
</gene>
<dbReference type="GO" id="GO:0000976">
    <property type="term" value="F:transcription cis-regulatory region binding"/>
    <property type="evidence" value="ECO:0007669"/>
    <property type="project" value="TreeGrafter"/>
</dbReference>
<comment type="caution">
    <text evidence="5">The sequence shown here is derived from an EMBL/GenBank/DDBJ whole genome shotgun (WGS) entry which is preliminary data.</text>
</comment>
<proteinExistence type="predicted"/>
<keyword evidence="1" id="KW-0805">Transcription regulation</keyword>
<dbReference type="PROSITE" id="PS50977">
    <property type="entry name" value="HTH_TETR_2"/>
    <property type="match status" value="1"/>
</dbReference>
<protein>
    <submittedName>
        <fullName evidence="5">HTH-type transcriptional regulator BetI</fullName>
    </submittedName>
</protein>
<dbReference type="PANTHER" id="PTHR30055">
    <property type="entry name" value="HTH-TYPE TRANSCRIPTIONAL REGULATOR RUTR"/>
    <property type="match status" value="1"/>
</dbReference>
<dbReference type="PANTHER" id="PTHR30055:SF234">
    <property type="entry name" value="HTH-TYPE TRANSCRIPTIONAL REGULATOR BETI"/>
    <property type="match status" value="1"/>
</dbReference>
<dbReference type="SUPFAM" id="SSF48498">
    <property type="entry name" value="Tetracyclin repressor-like, C-terminal domain"/>
    <property type="match status" value="1"/>
</dbReference>
<dbReference type="InterPro" id="IPR009057">
    <property type="entry name" value="Homeodomain-like_sf"/>
</dbReference>
<keyword evidence="3" id="KW-0804">Transcription</keyword>
<dbReference type="InterPro" id="IPR001647">
    <property type="entry name" value="HTH_TetR"/>
</dbReference>
<dbReference type="EMBL" id="VSSQ01049662">
    <property type="protein sequence ID" value="MPN03735.1"/>
    <property type="molecule type" value="Genomic_DNA"/>
</dbReference>
<evidence type="ECO:0000256" key="3">
    <source>
        <dbReference type="ARBA" id="ARBA00023163"/>
    </source>
</evidence>
<organism evidence="5">
    <name type="scientific">bioreactor metagenome</name>
    <dbReference type="NCBI Taxonomy" id="1076179"/>
    <lineage>
        <taxon>unclassified sequences</taxon>
        <taxon>metagenomes</taxon>
        <taxon>ecological metagenomes</taxon>
    </lineage>
</organism>
<dbReference type="InterPro" id="IPR025996">
    <property type="entry name" value="MT1864/Rv1816-like_C"/>
</dbReference>
<evidence type="ECO:0000313" key="5">
    <source>
        <dbReference type="EMBL" id="MPN03735.1"/>
    </source>
</evidence>